<evidence type="ECO:0000256" key="6">
    <source>
        <dbReference type="ARBA" id="ARBA00023056"/>
    </source>
</evidence>
<keyword evidence="8" id="KW-0464">Manganese</keyword>
<dbReference type="Proteomes" id="UP001210925">
    <property type="component" value="Unassembled WGS sequence"/>
</dbReference>
<feature type="compositionally biased region" description="Polar residues" evidence="14">
    <location>
        <begin position="342"/>
        <end position="367"/>
    </location>
</feature>
<keyword evidence="5" id="KW-0479">Metal-binding</keyword>
<comment type="subcellular location">
    <subcellularLocation>
        <location evidence="2">Cytoplasm</location>
    </subcellularLocation>
</comment>
<evidence type="ECO:0000313" key="15">
    <source>
        <dbReference type="EMBL" id="KAJ3258374.1"/>
    </source>
</evidence>
<dbReference type="InterPro" id="IPR050587">
    <property type="entry name" value="GNT1/Glycosyltrans_8"/>
</dbReference>
<comment type="catalytic activity">
    <reaction evidence="11">
        <text>[1,4-alpha-D-glucosyl](n)-L-tyrosyl-[glycogenin] + UDP-alpha-D-glucose = [1,4-alpha-D-glucosyl](n+1)-L-tyrosyl-[glycogenin] + UDP + H(+)</text>
        <dbReference type="Rhea" id="RHEA:56560"/>
        <dbReference type="Rhea" id="RHEA-COMP:14606"/>
        <dbReference type="Rhea" id="RHEA-COMP:14607"/>
        <dbReference type="ChEBI" id="CHEBI:15378"/>
        <dbReference type="ChEBI" id="CHEBI:58223"/>
        <dbReference type="ChEBI" id="CHEBI:58885"/>
        <dbReference type="ChEBI" id="CHEBI:140574"/>
        <dbReference type="EC" id="2.4.1.186"/>
    </reaction>
</comment>
<keyword evidence="16" id="KW-1185">Reference proteome</keyword>
<name>A0AAD5Y8X9_9FUNG</name>
<evidence type="ECO:0000256" key="14">
    <source>
        <dbReference type="SAM" id="MobiDB-lite"/>
    </source>
</evidence>
<dbReference type="GO" id="GO:0005737">
    <property type="term" value="C:cytoplasm"/>
    <property type="evidence" value="ECO:0007669"/>
    <property type="project" value="UniProtKB-SubCell"/>
</dbReference>
<evidence type="ECO:0000256" key="2">
    <source>
        <dbReference type="ARBA" id="ARBA00004496"/>
    </source>
</evidence>
<evidence type="ECO:0000256" key="13">
    <source>
        <dbReference type="ARBA" id="ARBA00057883"/>
    </source>
</evidence>
<dbReference type="FunFam" id="3.90.550.10:FF:000092">
    <property type="entry name" value="Glycogenin 2"/>
    <property type="match status" value="1"/>
</dbReference>
<sequence length="453" mass="50993">MTFAFATLLTSDLYLPGALVWLKSLKQFTKYPAIVIATKNLADTTNSIIQKQFDSVFHVDTIKSGDSANLELLGRPDLFDTFTKIHVFDSNLPFEKICFMDSDTLVLQNIDDVFDYIQGDVVFAAAPDIGWPDCFNSGVFVLKPDQKAFGDLKDFAANKSSFDGGDQGLLNSYFCNWSTGSDGKTARLPFGYNVTPSTLYSYLPAFNHFKDQIRVVHFIGLNKPWKLNRNYDGSLVYYGDASEHTLSLIQHWWSIFDYNDIHLILKDMVLDRDWSRYVKPEIQSSFHSANSFQLVDQATQSFNNYKVDWNQNELGPYKLKLATKLASGATALPKKQKKEKSPNSISFYSTRPASPTKSQKSSASPTSIIDPVPVIKDINGMYEPGSVMTRVESKSELSEFHEYNIDWNPQELLGRPTAIPTVHDVKVNPLAGKTIIKTDSFTITSDGLIHYHD</sequence>
<dbReference type="InterPro" id="IPR002495">
    <property type="entry name" value="Glyco_trans_8"/>
</dbReference>
<dbReference type="AlphaFoldDB" id="A0AAD5Y8X9"/>
<evidence type="ECO:0000256" key="1">
    <source>
        <dbReference type="ARBA" id="ARBA00001936"/>
    </source>
</evidence>
<keyword evidence="3" id="KW-0963">Cytoplasm</keyword>
<protein>
    <recommendedName>
        <fullName evidence="10">glycogenin glucosyltransferase</fullName>
        <ecNumber evidence="10">2.4.1.186</ecNumber>
    </recommendedName>
</protein>
<evidence type="ECO:0000256" key="8">
    <source>
        <dbReference type="ARBA" id="ARBA00023211"/>
    </source>
</evidence>
<dbReference type="InterPro" id="IPR029044">
    <property type="entry name" value="Nucleotide-diphossugar_trans"/>
</dbReference>
<proteinExistence type="inferred from homology"/>
<keyword evidence="7" id="KW-0325">Glycoprotein</keyword>
<comment type="similarity">
    <text evidence="9">Belongs to the glycosyltransferase 8 family. Glycogenin subfamily.</text>
</comment>
<dbReference type="EC" id="2.4.1.186" evidence="10"/>
<evidence type="ECO:0000256" key="11">
    <source>
        <dbReference type="ARBA" id="ARBA00050886"/>
    </source>
</evidence>
<comment type="caution">
    <text evidence="15">The sequence shown here is derived from an EMBL/GenBank/DDBJ whole genome shotgun (WGS) entry which is preliminary data.</text>
</comment>
<dbReference type="GO" id="GO:0008466">
    <property type="term" value="F:glycogenin glucosyltransferase activity"/>
    <property type="evidence" value="ECO:0007669"/>
    <property type="project" value="UniProtKB-EC"/>
</dbReference>
<dbReference type="GO" id="GO:0005978">
    <property type="term" value="P:glycogen biosynthetic process"/>
    <property type="evidence" value="ECO:0007669"/>
    <property type="project" value="UniProtKB-KW"/>
</dbReference>
<dbReference type="EMBL" id="JADGKB010000028">
    <property type="protein sequence ID" value="KAJ3258374.1"/>
    <property type="molecule type" value="Genomic_DNA"/>
</dbReference>
<organism evidence="15 16">
    <name type="scientific">Boothiomyces macroporosus</name>
    <dbReference type="NCBI Taxonomy" id="261099"/>
    <lineage>
        <taxon>Eukaryota</taxon>
        <taxon>Fungi</taxon>
        <taxon>Fungi incertae sedis</taxon>
        <taxon>Chytridiomycota</taxon>
        <taxon>Chytridiomycota incertae sedis</taxon>
        <taxon>Chytridiomycetes</taxon>
        <taxon>Rhizophydiales</taxon>
        <taxon>Terramycetaceae</taxon>
        <taxon>Boothiomyces</taxon>
    </lineage>
</organism>
<keyword evidence="6" id="KW-0320">Glycogen biosynthesis</keyword>
<reference evidence="15" key="1">
    <citation type="submission" date="2020-05" db="EMBL/GenBank/DDBJ databases">
        <title>Phylogenomic resolution of chytrid fungi.</title>
        <authorList>
            <person name="Stajich J.E."/>
            <person name="Amses K."/>
            <person name="Simmons R."/>
            <person name="Seto K."/>
            <person name="Myers J."/>
            <person name="Bonds A."/>
            <person name="Quandt C.A."/>
            <person name="Barry K."/>
            <person name="Liu P."/>
            <person name="Grigoriev I."/>
            <person name="Longcore J.E."/>
            <person name="James T.Y."/>
        </authorList>
    </citation>
    <scope>NUCLEOTIDE SEQUENCE</scope>
    <source>
        <strain evidence="15">PLAUS21</strain>
    </source>
</reference>
<dbReference type="Gene3D" id="3.90.550.10">
    <property type="entry name" value="Spore Coat Polysaccharide Biosynthesis Protein SpsA, Chain A"/>
    <property type="match status" value="1"/>
</dbReference>
<accession>A0AAD5Y8X9</accession>
<comment type="cofactor">
    <cofactor evidence="1">
        <name>Mn(2+)</name>
        <dbReference type="ChEBI" id="CHEBI:29035"/>
    </cofactor>
</comment>
<evidence type="ECO:0000256" key="12">
    <source>
        <dbReference type="ARBA" id="ARBA00052293"/>
    </source>
</evidence>
<comment type="catalytic activity">
    <reaction evidence="12">
        <text>L-tyrosyl-[glycogenin] + UDP-alpha-D-glucose = alpha-D-glucosyl-L-tyrosyl-[glycogenin] + UDP + H(+)</text>
        <dbReference type="Rhea" id="RHEA:23360"/>
        <dbReference type="Rhea" id="RHEA-COMP:14604"/>
        <dbReference type="Rhea" id="RHEA-COMP:14605"/>
        <dbReference type="ChEBI" id="CHEBI:15378"/>
        <dbReference type="ChEBI" id="CHEBI:46858"/>
        <dbReference type="ChEBI" id="CHEBI:58223"/>
        <dbReference type="ChEBI" id="CHEBI:58885"/>
        <dbReference type="ChEBI" id="CHEBI:140573"/>
        <dbReference type="EC" id="2.4.1.186"/>
    </reaction>
</comment>
<comment type="function">
    <text evidence="13">Self-glucosylating initiator of glycogen synthesis. It catalyzes the formation of a short alpha (1,4)-glucosyl chain covalently attached via a glucose 1-O-tyrosyl linkage to internal tyrosine residues and these chains act as primers for the elongation reaction catalyzed by glycogen synthase.</text>
</comment>
<evidence type="ECO:0000256" key="3">
    <source>
        <dbReference type="ARBA" id="ARBA00022490"/>
    </source>
</evidence>
<gene>
    <name evidence="15" type="primary">GYG2</name>
    <name evidence="15" type="ORF">HK103_003662</name>
</gene>
<evidence type="ECO:0000256" key="9">
    <source>
        <dbReference type="ARBA" id="ARBA00038162"/>
    </source>
</evidence>
<dbReference type="Pfam" id="PF01501">
    <property type="entry name" value="Glyco_transf_8"/>
    <property type="match status" value="1"/>
</dbReference>
<evidence type="ECO:0000256" key="7">
    <source>
        <dbReference type="ARBA" id="ARBA00023180"/>
    </source>
</evidence>
<evidence type="ECO:0000256" key="4">
    <source>
        <dbReference type="ARBA" id="ARBA00022679"/>
    </source>
</evidence>
<keyword evidence="4" id="KW-0808">Transferase</keyword>
<evidence type="ECO:0000256" key="10">
    <source>
        <dbReference type="ARBA" id="ARBA00038934"/>
    </source>
</evidence>
<evidence type="ECO:0000256" key="5">
    <source>
        <dbReference type="ARBA" id="ARBA00022723"/>
    </source>
</evidence>
<dbReference type="SUPFAM" id="SSF53448">
    <property type="entry name" value="Nucleotide-diphospho-sugar transferases"/>
    <property type="match status" value="1"/>
</dbReference>
<dbReference type="CDD" id="cd02537">
    <property type="entry name" value="GT8_Glycogenin"/>
    <property type="match status" value="1"/>
</dbReference>
<dbReference type="PANTHER" id="PTHR11183">
    <property type="entry name" value="GLYCOGENIN SUBFAMILY MEMBER"/>
    <property type="match status" value="1"/>
</dbReference>
<evidence type="ECO:0000313" key="16">
    <source>
        <dbReference type="Proteomes" id="UP001210925"/>
    </source>
</evidence>
<feature type="region of interest" description="Disordered" evidence="14">
    <location>
        <begin position="330"/>
        <end position="368"/>
    </location>
</feature>
<dbReference type="GO" id="GO:0046872">
    <property type="term" value="F:metal ion binding"/>
    <property type="evidence" value="ECO:0007669"/>
    <property type="project" value="UniProtKB-KW"/>
</dbReference>